<dbReference type="PANTHER" id="PTHR46927">
    <property type="entry name" value="AGAP005574-PA"/>
    <property type="match status" value="1"/>
</dbReference>
<name>A0AAV8VB83_9CUCU</name>
<dbReference type="GO" id="GO:0008270">
    <property type="term" value="F:zinc ion binding"/>
    <property type="evidence" value="ECO:0007669"/>
    <property type="project" value="UniProtKB-KW"/>
</dbReference>
<evidence type="ECO:0000256" key="1">
    <source>
        <dbReference type="ARBA" id="ARBA00022723"/>
    </source>
</evidence>
<accession>A0AAV8VB83</accession>
<evidence type="ECO:0000256" key="3">
    <source>
        <dbReference type="ARBA" id="ARBA00022833"/>
    </source>
</evidence>
<evidence type="ECO:0000256" key="2">
    <source>
        <dbReference type="ARBA" id="ARBA00022771"/>
    </source>
</evidence>
<protein>
    <recommendedName>
        <fullName evidence="7">THAP-type domain-containing protein</fullName>
    </recommendedName>
</protein>
<dbReference type="InterPro" id="IPR052224">
    <property type="entry name" value="THAP_domain_protein"/>
</dbReference>
<evidence type="ECO:0000256" key="5">
    <source>
        <dbReference type="PROSITE-ProRule" id="PRU00309"/>
    </source>
</evidence>
<evidence type="ECO:0000256" key="6">
    <source>
        <dbReference type="SAM" id="MobiDB-lite"/>
    </source>
</evidence>
<dbReference type="SMART" id="SM00980">
    <property type="entry name" value="THAP"/>
    <property type="match status" value="1"/>
</dbReference>
<keyword evidence="9" id="KW-1185">Reference proteome</keyword>
<keyword evidence="1" id="KW-0479">Metal-binding</keyword>
<comment type="caution">
    <text evidence="8">The sequence shown here is derived from an EMBL/GenBank/DDBJ whole genome shotgun (WGS) entry which is preliminary data.</text>
</comment>
<dbReference type="PANTHER" id="PTHR46927:SF3">
    <property type="entry name" value="THAP-TYPE DOMAIN-CONTAINING PROTEIN"/>
    <property type="match status" value="1"/>
</dbReference>
<reference evidence="8 9" key="1">
    <citation type="journal article" date="2023" name="Insect Mol. Biol.">
        <title>Genome sequencing provides insights into the evolution of gene families encoding plant cell wall-degrading enzymes in longhorned beetles.</title>
        <authorList>
            <person name="Shin N.R."/>
            <person name="Okamura Y."/>
            <person name="Kirsch R."/>
            <person name="Pauchet Y."/>
        </authorList>
    </citation>
    <scope>NUCLEOTIDE SEQUENCE [LARGE SCALE GENOMIC DNA]</scope>
    <source>
        <strain evidence="8">EAD_L_NR</strain>
    </source>
</reference>
<dbReference type="PROSITE" id="PS50950">
    <property type="entry name" value="ZF_THAP"/>
    <property type="match status" value="1"/>
</dbReference>
<keyword evidence="2 5" id="KW-0863">Zinc-finger</keyword>
<proteinExistence type="predicted"/>
<evidence type="ECO:0000256" key="4">
    <source>
        <dbReference type="ARBA" id="ARBA00023125"/>
    </source>
</evidence>
<dbReference type="SUPFAM" id="SSF57716">
    <property type="entry name" value="Glucocorticoid receptor-like (DNA-binding domain)"/>
    <property type="match status" value="1"/>
</dbReference>
<dbReference type="EMBL" id="JANEYG010000203">
    <property type="protein sequence ID" value="KAJ8911285.1"/>
    <property type="molecule type" value="Genomic_DNA"/>
</dbReference>
<dbReference type="AlphaFoldDB" id="A0AAV8VB83"/>
<keyword evidence="4 5" id="KW-0238">DNA-binding</keyword>
<dbReference type="GO" id="GO:0003677">
    <property type="term" value="F:DNA binding"/>
    <property type="evidence" value="ECO:0007669"/>
    <property type="project" value="UniProtKB-UniRule"/>
</dbReference>
<feature type="region of interest" description="Disordered" evidence="6">
    <location>
        <begin position="51"/>
        <end position="70"/>
    </location>
</feature>
<keyword evidence="3" id="KW-0862">Zinc</keyword>
<gene>
    <name evidence="8" type="ORF">NQ315_015288</name>
</gene>
<sequence length="326" mass="37283">MILLRRSKRRTMNVRLTPMNTFFCVRDIEQEGKFLRDPLKVEEHDSISSIVKTEDEDNEPSNHTLKTETGEVDEFTSDAVTTDEHASFTGRQFNVEAAETEAIKRSPTYYKYCITPMCSNTTVVTPTKVFVRVPEGKRRQQWLKACRRDPNSLTTRSRAYVCEDHFNLPEDMDNFVKFKLVGGKVVLKKDVVPHVFDCQSGRKRTATQLERPAAIKRRIVVDDAITSTLCADYTVTSTPTKEPIDQVISGPEETTKKVVERTRRHVGVITKPQCRSKYVPSRTKVKEVNLSPIKLPLMDDTATSSLKIGRKTYKYFATFFQLVDNS</sequence>
<dbReference type="Proteomes" id="UP001159042">
    <property type="component" value="Unassembled WGS sequence"/>
</dbReference>
<dbReference type="Pfam" id="PF05485">
    <property type="entry name" value="THAP"/>
    <property type="match status" value="1"/>
</dbReference>
<dbReference type="InterPro" id="IPR006612">
    <property type="entry name" value="THAP_Znf"/>
</dbReference>
<evidence type="ECO:0000313" key="9">
    <source>
        <dbReference type="Proteomes" id="UP001159042"/>
    </source>
</evidence>
<feature type="domain" description="THAP-type" evidence="7">
    <location>
        <begin position="106"/>
        <end position="196"/>
    </location>
</feature>
<organism evidence="8 9">
    <name type="scientific">Exocentrus adspersus</name>
    <dbReference type="NCBI Taxonomy" id="1586481"/>
    <lineage>
        <taxon>Eukaryota</taxon>
        <taxon>Metazoa</taxon>
        <taxon>Ecdysozoa</taxon>
        <taxon>Arthropoda</taxon>
        <taxon>Hexapoda</taxon>
        <taxon>Insecta</taxon>
        <taxon>Pterygota</taxon>
        <taxon>Neoptera</taxon>
        <taxon>Endopterygota</taxon>
        <taxon>Coleoptera</taxon>
        <taxon>Polyphaga</taxon>
        <taxon>Cucujiformia</taxon>
        <taxon>Chrysomeloidea</taxon>
        <taxon>Cerambycidae</taxon>
        <taxon>Lamiinae</taxon>
        <taxon>Acanthocinini</taxon>
        <taxon>Exocentrus</taxon>
    </lineage>
</organism>
<evidence type="ECO:0000313" key="8">
    <source>
        <dbReference type="EMBL" id="KAJ8911285.1"/>
    </source>
</evidence>
<evidence type="ECO:0000259" key="7">
    <source>
        <dbReference type="PROSITE" id="PS50950"/>
    </source>
</evidence>